<dbReference type="InterPro" id="IPR038676">
    <property type="entry name" value="Psb28_c1_sf"/>
</dbReference>
<evidence type="ECO:0000256" key="4">
    <source>
        <dbReference type="ARBA" id="ARBA00023276"/>
    </source>
</evidence>
<dbReference type="Proteomes" id="UP000041254">
    <property type="component" value="Unassembled WGS sequence"/>
</dbReference>
<dbReference type="Gene3D" id="2.40.30.220">
    <property type="entry name" value="Photosystem II Psb28"/>
    <property type="match status" value="1"/>
</dbReference>
<dbReference type="AlphaFoldDB" id="A0A0G4FP01"/>
<keyword evidence="8" id="KW-1185">Reference proteome</keyword>
<dbReference type="PANTHER" id="PTHR34963">
    <property type="match status" value="1"/>
</dbReference>
<dbReference type="PANTHER" id="PTHR34963:SF2">
    <property type="entry name" value="PHOTOSYSTEM II REACTION CENTER PSB28 PROTEIN, CHLOROPLASTIC"/>
    <property type="match status" value="1"/>
</dbReference>
<evidence type="ECO:0000256" key="2">
    <source>
        <dbReference type="ARBA" id="ARBA00022531"/>
    </source>
</evidence>
<feature type="chain" id="PRO_5005189036" description="Photosystem II reaction center Psb28 protein" evidence="6">
    <location>
        <begin position="20"/>
        <end position="203"/>
    </location>
</feature>
<dbReference type="GO" id="GO:0009523">
    <property type="term" value="C:photosystem II"/>
    <property type="evidence" value="ECO:0007669"/>
    <property type="project" value="UniProtKB-KW"/>
</dbReference>
<organism evidence="7 8">
    <name type="scientific">Vitrella brassicaformis (strain CCMP3155)</name>
    <dbReference type="NCBI Taxonomy" id="1169540"/>
    <lineage>
        <taxon>Eukaryota</taxon>
        <taxon>Sar</taxon>
        <taxon>Alveolata</taxon>
        <taxon>Colpodellida</taxon>
        <taxon>Vitrellaceae</taxon>
        <taxon>Vitrella</taxon>
    </lineage>
</organism>
<dbReference type="InParanoid" id="A0A0G4FP01"/>
<evidence type="ECO:0000313" key="8">
    <source>
        <dbReference type="Proteomes" id="UP000041254"/>
    </source>
</evidence>
<comment type="similarity">
    <text evidence="5">Belongs to the Psb28 family.</text>
</comment>
<evidence type="ECO:0000256" key="5">
    <source>
        <dbReference type="RuleBase" id="RU003509"/>
    </source>
</evidence>
<name>A0A0G4FP01_VITBC</name>
<evidence type="ECO:0000256" key="3">
    <source>
        <dbReference type="ARBA" id="ARBA00023136"/>
    </source>
</evidence>
<reference evidence="7 8" key="1">
    <citation type="submission" date="2014-11" db="EMBL/GenBank/DDBJ databases">
        <authorList>
            <person name="Zhu J."/>
            <person name="Qi W."/>
            <person name="Song R."/>
        </authorList>
    </citation>
    <scope>NUCLEOTIDE SEQUENCE [LARGE SCALE GENOMIC DNA]</scope>
</reference>
<protein>
    <recommendedName>
        <fullName evidence="5">Photosystem II reaction center Psb28 protein</fullName>
    </recommendedName>
</protein>
<gene>
    <name evidence="7" type="ORF">Vbra_15787</name>
</gene>
<dbReference type="GO" id="GO:0015979">
    <property type="term" value="P:photosynthesis"/>
    <property type="evidence" value="ECO:0007669"/>
    <property type="project" value="UniProtKB-KW"/>
</dbReference>
<keyword evidence="4 5" id="KW-0604">Photosystem II</keyword>
<dbReference type="Pfam" id="PF03912">
    <property type="entry name" value="Psb28"/>
    <property type="match status" value="1"/>
</dbReference>
<accession>A0A0G4FP01</accession>
<comment type="subcellular location">
    <subcellularLocation>
        <location evidence="1">Membrane</location>
        <topology evidence="1">Peripheral membrane protein</topology>
    </subcellularLocation>
</comment>
<dbReference type="VEuPathDB" id="CryptoDB:Vbra_15787"/>
<evidence type="ECO:0000256" key="1">
    <source>
        <dbReference type="ARBA" id="ARBA00004170"/>
    </source>
</evidence>
<dbReference type="NCBIfam" id="TIGR03047">
    <property type="entry name" value="PS_II_psb28"/>
    <property type="match status" value="1"/>
</dbReference>
<keyword evidence="2 5" id="KW-0602">Photosynthesis</keyword>
<dbReference type="HAMAP" id="MF_01370">
    <property type="entry name" value="PSII_Psb28"/>
    <property type="match status" value="1"/>
</dbReference>
<proteinExistence type="inferred from homology"/>
<keyword evidence="6" id="KW-0732">Signal</keyword>
<dbReference type="InterPro" id="IPR005610">
    <property type="entry name" value="PSII_Psb28_class-1"/>
</dbReference>
<evidence type="ECO:0000313" key="7">
    <source>
        <dbReference type="EMBL" id="CEM15541.1"/>
    </source>
</evidence>
<feature type="signal peptide" evidence="6">
    <location>
        <begin position="1"/>
        <end position="19"/>
    </location>
</feature>
<dbReference type="OrthoDB" id="1938621at2759"/>
<sequence length="203" mass="22346">MARLTFLLICGLLPITGMAYSFAPMIRSAAVRPYRRLRDLSATAAASTPEGGGGATGARIEFMEGVEEYVPQEVRLKRAPDGTVSTATFIWNVSFSGRAPSRLMHRIDGHDKSKMFADLEPEMGNVQGMYLIDEEGVQLGKDVRCTYVDGEPTKMTARFVMYGQQQWDRFMRFMERYSKSHNMGYSPPSAASAAALAAVAAPK</sequence>
<dbReference type="EMBL" id="CDMY01000466">
    <property type="protein sequence ID" value="CEM15541.1"/>
    <property type="molecule type" value="Genomic_DNA"/>
</dbReference>
<keyword evidence="3" id="KW-0472">Membrane</keyword>
<evidence type="ECO:0000256" key="6">
    <source>
        <dbReference type="SAM" id="SignalP"/>
    </source>
</evidence>
<dbReference type="STRING" id="1169540.A0A0G4FP01"/>